<organism evidence="1 2">
    <name type="scientific">Plasmodium brasilianum</name>
    <dbReference type="NCBI Taxonomy" id="5824"/>
    <lineage>
        <taxon>Eukaryota</taxon>
        <taxon>Sar</taxon>
        <taxon>Alveolata</taxon>
        <taxon>Apicomplexa</taxon>
        <taxon>Aconoidasida</taxon>
        <taxon>Haemosporida</taxon>
        <taxon>Plasmodiidae</taxon>
        <taxon>Plasmodium</taxon>
        <taxon>Plasmodium (Plasmodium)</taxon>
    </lineage>
</organism>
<evidence type="ECO:0000313" key="1">
    <source>
        <dbReference type="EMBL" id="KAI4838495.1"/>
    </source>
</evidence>
<evidence type="ECO:0000313" key="2">
    <source>
        <dbReference type="Proteomes" id="UP001056978"/>
    </source>
</evidence>
<dbReference type="EMBL" id="CM043777">
    <property type="protein sequence ID" value="KAI4838495.1"/>
    <property type="molecule type" value="Genomic_DNA"/>
</dbReference>
<dbReference type="Proteomes" id="UP001056978">
    <property type="component" value="Chromosome 9"/>
</dbReference>
<comment type="caution">
    <text evidence="1">The sequence shown here is derived from an EMBL/GenBank/DDBJ whole genome shotgun (WGS) entry which is preliminary data.</text>
</comment>
<sequence>MKVSNEPNDKQVKIEKNYILEMLRENECETLEELKNLIIFLNSENKRLHSINMESLKKINILSVRVKHLENLTKDYDRFYQNKISYNRKFKELKNKVNMLVRFAKDKENEYNELIGKQDKYFKNFFFDLNKTIESIISCDKDNGCSTPGRTSPNVSSIKYKEKVHSNSHLKHQAFPLSFSNTSFYGNNNNRVCSANEDGVNENSISEDGFNDEGDKDLKIEKKKDEVSSTRHGLGVKNVIPNALKLQKELSSKNYILSPKNSGKKCDYDLCYNRNIEKIKSLCESIKNVDNESSNSKNSYLSKENNFSIYNNHKTELEYSPDDVLYEVELYKTQNGRNLQTQKSLNKIVDYNADIKQRLNNLMDEVSVEDNKKNSIITKNYLNKGIISKSNITGILTNKANIASLEHIENSIPKYVKYNTIHREIMNPRQHFLTQNKSSIDHIICL</sequence>
<name>A0ACB9YB64_PLABR</name>
<protein>
    <submittedName>
        <fullName evidence="1">Uncharacterized protein</fullName>
    </submittedName>
</protein>
<reference evidence="1" key="1">
    <citation type="submission" date="2022-06" db="EMBL/GenBank/DDBJ databases">
        <title>The First Complete Genome of the Simian Malaria Parasite Plasmodium brasilianum.</title>
        <authorList>
            <person name="Bajic M."/>
            <person name="Ravishankar S."/>
        </authorList>
    </citation>
    <scope>NUCLEOTIDE SEQUENCE</scope>
    <source>
        <strain evidence="1">Bolivian I</strain>
    </source>
</reference>
<proteinExistence type="predicted"/>
<gene>
    <name evidence="1" type="ORF">MKS88_002976</name>
</gene>
<keyword evidence="2" id="KW-1185">Reference proteome</keyword>
<accession>A0ACB9YB64</accession>